<evidence type="ECO:0000313" key="1">
    <source>
        <dbReference type="Proteomes" id="UP000887572"/>
    </source>
</evidence>
<sequence length="301" mass="35222">MIGPNNDELQAFLAAYKCSSEDQSETPPIMYSFGILPNYSNNNTGKLGHSTGEISSISLNTDISAESKKNFNFLLKLSEIELTPFGILILAKKIEFDLHSNFAVPNIKDIYYLVLDHFYRFGPISDFYKVNFKVEHYCNLVNFMLQLMNRVKKSPNSSDYFVEAKFSTELEQKLGEFHQLEDEYSKYCNKNDVVRKINEYQDFLHFAEAVHVNWNPYKELLITLKTFKYVYFCSKKRLGYFGRIIERFDQKNELWNDLQNYKELMAIERKGTENDDKNAFDFIVILNAELEKAKTFCIGKI</sequence>
<dbReference type="Proteomes" id="UP000887572">
    <property type="component" value="Unplaced"/>
</dbReference>
<dbReference type="AlphaFoldDB" id="A0A914IEN0"/>
<accession>A0A914IEN0</accession>
<evidence type="ECO:0000313" key="2">
    <source>
        <dbReference type="WBParaSite" id="Gr19_v10_g9205.t1"/>
    </source>
</evidence>
<protein>
    <submittedName>
        <fullName evidence="2">Uncharacterized protein</fullName>
    </submittedName>
</protein>
<dbReference type="WBParaSite" id="Gr19_v10_g9205.t1">
    <property type="protein sequence ID" value="Gr19_v10_g9205.t1"/>
    <property type="gene ID" value="Gr19_v10_g9205"/>
</dbReference>
<reference evidence="2" key="1">
    <citation type="submission" date="2022-11" db="UniProtKB">
        <authorList>
            <consortium name="WormBaseParasite"/>
        </authorList>
    </citation>
    <scope>IDENTIFICATION</scope>
</reference>
<organism evidence="1 2">
    <name type="scientific">Globodera rostochiensis</name>
    <name type="common">Golden nematode worm</name>
    <name type="synonym">Heterodera rostochiensis</name>
    <dbReference type="NCBI Taxonomy" id="31243"/>
    <lineage>
        <taxon>Eukaryota</taxon>
        <taxon>Metazoa</taxon>
        <taxon>Ecdysozoa</taxon>
        <taxon>Nematoda</taxon>
        <taxon>Chromadorea</taxon>
        <taxon>Rhabditida</taxon>
        <taxon>Tylenchina</taxon>
        <taxon>Tylenchomorpha</taxon>
        <taxon>Tylenchoidea</taxon>
        <taxon>Heteroderidae</taxon>
        <taxon>Heteroderinae</taxon>
        <taxon>Globodera</taxon>
    </lineage>
</organism>
<keyword evidence="1" id="KW-1185">Reference proteome</keyword>
<name>A0A914IEN0_GLORO</name>
<proteinExistence type="predicted"/>